<dbReference type="AlphaFoldDB" id="A0AAW8R3U3"/>
<feature type="chain" id="PRO_5043656348" evidence="1">
    <location>
        <begin position="20"/>
        <end position="188"/>
    </location>
</feature>
<name>A0AAW8R3U3_9ALTE</name>
<evidence type="ECO:0000313" key="3">
    <source>
        <dbReference type="Proteomes" id="UP001249020"/>
    </source>
</evidence>
<gene>
    <name evidence="2" type="ORF">RM544_16185</name>
</gene>
<accession>A0AAW8R3U3</accession>
<keyword evidence="1" id="KW-0732">Signal</keyword>
<keyword evidence="3" id="KW-1185">Reference proteome</keyword>
<sequence>MKSINLLAFGLLFSQLAFALNLEKDVTLPLECHSIPEHSDSLCIVDTASPSMPVNDVVFYRQDKFGNFVLLEAIKGDVAHVFIKDFSKGGKYTVIGYAEEGHPSFIIYETDTFLARSRPVKSVAVISNYFITNIVSLDDEGNAILELMDLPSDIQSQESCIPSAQLPKHTDTELCHIAYSIYQHSSPY</sequence>
<protein>
    <submittedName>
        <fullName evidence="2">Uncharacterized protein</fullName>
    </submittedName>
</protein>
<proteinExistence type="predicted"/>
<dbReference type="RefSeq" id="WP_311362854.1">
    <property type="nucleotide sequence ID" value="NZ_JAVRIE010000007.1"/>
</dbReference>
<comment type="caution">
    <text evidence="2">The sequence shown here is derived from an EMBL/GenBank/DDBJ whole genome shotgun (WGS) entry which is preliminary data.</text>
</comment>
<dbReference type="EMBL" id="JAVRIE010000007">
    <property type="protein sequence ID" value="MDT0584088.1"/>
    <property type="molecule type" value="Genomic_DNA"/>
</dbReference>
<reference evidence="2 3" key="1">
    <citation type="submission" date="2023-09" db="EMBL/GenBank/DDBJ databases">
        <authorList>
            <person name="Rey-Velasco X."/>
        </authorList>
    </citation>
    <scope>NUCLEOTIDE SEQUENCE [LARGE SCALE GENOMIC DNA]</scope>
    <source>
        <strain evidence="2 3">W409</strain>
    </source>
</reference>
<feature type="signal peptide" evidence="1">
    <location>
        <begin position="1"/>
        <end position="19"/>
    </location>
</feature>
<evidence type="ECO:0000256" key="1">
    <source>
        <dbReference type="SAM" id="SignalP"/>
    </source>
</evidence>
<evidence type="ECO:0000313" key="2">
    <source>
        <dbReference type="EMBL" id="MDT0584088.1"/>
    </source>
</evidence>
<dbReference type="Proteomes" id="UP001249020">
    <property type="component" value="Unassembled WGS sequence"/>
</dbReference>
<organism evidence="2 3">
    <name type="scientific">Brumicola blandensis</name>
    <dbReference type="NCBI Taxonomy" id="3075611"/>
    <lineage>
        <taxon>Bacteria</taxon>
        <taxon>Pseudomonadati</taxon>
        <taxon>Pseudomonadota</taxon>
        <taxon>Gammaproteobacteria</taxon>
        <taxon>Alteromonadales</taxon>
        <taxon>Alteromonadaceae</taxon>
        <taxon>Brumicola</taxon>
    </lineage>
</organism>